<dbReference type="Pfam" id="PF05786">
    <property type="entry name" value="Cnd2"/>
    <property type="match status" value="1"/>
</dbReference>
<dbReference type="PANTHER" id="PTHR13108">
    <property type="entry name" value="CONDENSIN COMPLEX SUBUNIT 2"/>
    <property type="match status" value="1"/>
</dbReference>
<dbReference type="GO" id="GO:0003682">
    <property type="term" value="F:chromatin binding"/>
    <property type="evidence" value="ECO:0007669"/>
    <property type="project" value="TreeGrafter"/>
</dbReference>
<dbReference type="GO" id="GO:0000796">
    <property type="term" value="C:condensin complex"/>
    <property type="evidence" value="ECO:0007669"/>
    <property type="project" value="InterPro"/>
</dbReference>
<comment type="function">
    <text evidence="11">Regulatory subunit of the condensin complex, a complex required for conversion of interphase chromatin into mitotic-like condense chromosomes.</text>
</comment>
<evidence type="ECO:0000313" key="14">
    <source>
        <dbReference type="Proteomes" id="UP000286134"/>
    </source>
</evidence>
<dbReference type="AlphaFoldDB" id="A0A420HYZ7"/>
<dbReference type="GO" id="GO:0005737">
    <property type="term" value="C:cytoplasm"/>
    <property type="evidence" value="ECO:0007669"/>
    <property type="project" value="UniProtKB-SubCell"/>
</dbReference>
<dbReference type="EMBL" id="MCFK01003188">
    <property type="protein sequence ID" value="RKF62656.1"/>
    <property type="molecule type" value="Genomic_DNA"/>
</dbReference>
<protein>
    <recommendedName>
        <fullName evidence="4 11">Condensin complex subunit 2</fullName>
    </recommendedName>
</protein>
<keyword evidence="5" id="KW-0158">Chromosome</keyword>
<organism evidence="13 14">
    <name type="scientific">Erysiphe neolycopersici</name>
    <dbReference type="NCBI Taxonomy" id="212602"/>
    <lineage>
        <taxon>Eukaryota</taxon>
        <taxon>Fungi</taxon>
        <taxon>Dikarya</taxon>
        <taxon>Ascomycota</taxon>
        <taxon>Pezizomycotina</taxon>
        <taxon>Leotiomycetes</taxon>
        <taxon>Erysiphales</taxon>
        <taxon>Erysiphaceae</taxon>
        <taxon>Erysiphe</taxon>
    </lineage>
</organism>
<dbReference type="STRING" id="212602.A0A420HYZ7"/>
<reference evidence="13 14" key="1">
    <citation type="journal article" date="2018" name="BMC Genomics">
        <title>Comparative genome analyses reveal sequence features reflecting distinct modes of host-adaptation between dicot and monocot powdery mildew.</title>
        <authorList>
            <person name="Wu Y."/>
            <person name="Ma X."/>
            <person name="Pan Z."/>
            <person name="Kale S.D."/>
            <person name="Song Y."/>
            <person name="King H."/>
            <person name="Zhang Q."/>
            <person name="Presley C."/>
            <person name="Deng X."/>
            <person name="Wei C.I."/>
            <person name="Xiao S."/>
        </authorList>
    </citation>
    <scope>NUCLEOTIDE SEQUENCE [LARGE SCALE GENOMIC DNA]</scope>
    <source>
        <strain evidence="13">UMSG2</strain>
    </source>
</reference>
<accession>A0A420HYZ7</accession>
<gene>
    <name evidence="13" type="ORF">OnM2_031041</name>
</gene>
<keyword evidence="14" id="KW-1185">Reference proteome</keyword>
<evidence type="ECO:0000256" key="7">
    <source>
        <dbReference type="ARBA" id="ARBA00022618"/>
    </source>
</evidence>
<name>A0A420HYZ7_9PEZI</name>
<dbReference type="OrthoDB" id="362021at2759"/>
<sequence>MSKAGASRKRGTSIVLVGSPSKSPIKIPLNDDAQEKAKRLQSRQALHDIQFNQIKAAASPVRRLANFDRASSSSPPSNPKTPRRIGKENDFDAGLIKLGGSAVTPMKRVPLLANFEEWMKMATDNKINATNSWNFALIDYFHDLSLLKEGDSVNFQKASCTLDGCVKIYTSRVDSVATETGKLLSGLADSSNNKSKKTENINGEESEEEAEDEEGVIRKRTKKRSQRSCDATLANSFEALRLKKFELEFSVDPLFKKASADFDEGGAKGLLLNHLSIDCQGRIVFDSSDDAVEAFNESLTSGQGDTSVKGSNRSELKLSIGTAITAEPNVHENEDIDISSLGARFFPNLDVLDDQDICPSLKNFDLGDASSNLTKIPFLKAPEEWRSEKEKSSSRKESFNGSVLSIADDHQNSLDYEDNDGLMGNFVDTGFGEGGEAWARDACVDASNRVHDMGLGYESVVGGDCEDTDARSSFNFIAPLDSSRKLQAEHDDILSYFDEGLQKNWAGPEHWRIRKIKDTNKLIRIPKAKKEKELFEIDFSSQLNANLSELIFTQASSNNVISLPKRERRNKNKNLLPDDKHFSSKQLLGLFLKPTKRFGSHQIGLIARSSHQIEIDENINEPFWAQPKENNSLIGAEIHSNYDANFFQDNEIPTIEDSDDDRAEYMDAQANLSTCIGEDKVVDTTGIVEYGINHDNEGAFGNHLITQNRRQRPDYVQFARVAKKVDVRKLKEELWKGINCDLTQTVKHQTSGRLPTPDEETCMEAGTSLKFSSIMKGLQNVYPKQDMSEISTSYCFICLLHLANEKGLVIQKNEELTDLEIMRDKTIAVIAGS</sequence>
<comment type="subcellular location">
    <subcellularLocation>
        <location evidence="1">Chromosome</location>
    </subcellularLocation>
    <subcellularLocation>
        <location evidence="2">Cytoplasm</location>
    </subcellularLocation>
</comment>
<evidence type="ECO:0000256" key="9">
    <source>
        <dbReference type="ARBA" id="ARBA00023067"/>
    </source>
</evidence>
<dbReference type="GO" id="GO:0007076">
    <property type="term" value="P:mitotic chromosome condensation"/>
    <property type="evidence" value="ECO:0007669"/>
    <property type="project" value="InterPro"/>
</dbReference>
<evidence type="ECO:0000256" key="6">
    <source>
        <dbReference type="ARBA" id="ARBA00022490"/>
    </source>
</evidence>
<feature type="region of interest" description="Disordered" evidence="12">
    <location>
        <begin position="67"/>
        <end position="88"/>
    </location>
</feature>
<comment type="similarity">
    <text evidence="3 11">Belongs to the CND2 (condensin subunit 2) family.</text>
</comment>
<keyword evidence="10 11" id="KW-0131">Cell cycle</keyword>
<dbReference type="GO" id="GO:0051301">
    <property type="term" value="P:cell division"/>
    <property type="evidence" value="ECO:0007669"/>
    <property type="project" value="UniProtKB-KW"/>
</dbReference>
<dbReference type="PANTHER" id="PTHR13108:SF9">
    <property type="entry name" value="CONDENSIN COMPLEX SUBUNIT 2"/>
    <property type="match status" value="1"/>
</dbReference>
<proteinExistence type="inferred from homology"/>
<feature type="region of interest" description="Disordered" evidence="12">
    <location>
        <begin position="1"/>
        <end position="29"/>
    </location>
</feature>
<keyword evidence="7 11" id="KW-0132">Cell division</keyword>
<evidence type="ECO:0000256" key="12">
    <source>
        <dbReference type="SAM" id="MobiDB-lite"/>
    </source>
</evidence>
<evidence type="ECO:0000313" key="13">
    <source>
        <dbReference type="EMBL" id="RKF62656.1"/>
    </source>
</evidence>
<feature type="compositionally biased region" description="Basic residues" evidence="12">
    <location>
        <begin position="1"/>
        <end position="11"/>
    </location>
</feature>
<keyword evidence="8 11" id="KW-0498">Mitosis</keyword>
<keyword evidence="6" id="KW-0963">Cytoplasm</keyword>
<dbReference type="InterPro" id="IPR022816">
    <property type="entry name" value="Condensin_barren_su2"/>
</dbReference>
<dbReference type="Proteomes" id="UP000286134">
    <property type="component" value="Unassembled WGS sequence"/>
</dbReference>
<evidence type="ECO:0000256" key="8">
    <source>
        <dbReference type="ARBA" id="ARBA00022776"/>
    </source>
</evidence>
<evidence type="ECO:0000256" key="10">
    <source>
        <dbReference type="ARBA" id="ARBA00023306"/>
    </source>
</evidence>
<evidence type="ECO:0000256" key="11">
    <source>
        <dbReference type="PIRNR" id="PIRNR017126"/>
    </source>
</evidence>
<evidence type="ECO:0000256" key="5">
    <source>
        <dbReference type="ARBA" id="ARBA00022454"/>
    </source>
</evidence>
<evidence type="ECO:0000256" key="3">
    <source>
        <dbReference type="ARBA" id="ARBA00009471"/>
    </source>
</evidence>
<evidence type="ECO:0000256" key="1">
    <source>
        <dbReference type="ARBA" id="ARBA00004286"/>
    </source>
</evidence>
<evidence type="ECO:0000256" key="2">
    <source>
        <dbReference type="ARBA" id="ARBA00004496"/>
    </source>
</evidence>
<feature type="region of interest" description="Disordered" evidence="12">
    <location>
        <begin position="187"/>
        <end position="221"/>
    </location>
</feature>
<keyword evidence="9 11" id="KW-0226">DNA condensation</keyword>
<feature type="compositionally biased region" description="Acidic residues" evidence="12">
    <location>
        <begin position="202"/>
        <end position="214"/>
    </location>
</feature>
<evidence type="ECO:0000256" key="4">
    <source>
        <dbReference type="ARBA" id="ARBA00016065"/>
    </source>
</evidence>
<comment type="caution">
    <text evidence="13">The sequence shown here is derived from an EMBL/GenBank/DDBJ whole genome shotgun (WGS) entry which is preliminary data.</text>
</comment>
<dbReference type="PIRSF" id="PIRSF017126">
    <property type="entry name" value="Condensin_H"/>
    <property type="match status" value="1"/>
</dbReference>